<evidence type="ECO:0000313" key="3">
    <source>
        <dbReference type="EMBL" id="KAK8022540.1"/>
    </source>
</evidence>
<gene>
    <name evidence="3" type="ORF">PG993_013307</name>
</gene>
<protein>
    <recommendedName>
        <fullName evidence="2">Ecp2 effector protein-like domain-containing protein</fullName>
    </recommendedName>
</protein>
<sequence length="190" mass="19782">MRLYSFQGACLFLALSTGVLSGGPLSSPSPVRDCSAAAAAAAAPGQENPCGGAQSHFQPTYTEQVYCGASTLVNHTLTDSPTLADCQALLVNTTGSPGYWTVSHWPGDSVLSPMLTNGTCQLVIGKIGEDLTQNATIGNKDIENFVNLMISQLNGTCSQAGRCSAWGLTNCYSSAGVDVAISWEFLQPEP</sequence>
<feature type="chain" id="PRO_5046618430" description="Ecp2 effector protein-like domain-containing protein" evidence="1">
    <location>
        <begin position="22"/>
        <end position="190"/>
    </location>
</feature>
<comment type="caution">
    <text evidence="3">The sequence shown here is derived from an EMBL/GenBank/DDBJ whole genome shotgun (WGS) entry which is preliminary data.</text>
</comment>
<reference evidence="3 4" key="1">
    <citation type="submission" date="2023-01" db="EMBL/GenBank/DDBJ databases">
        <title>Analysis of 21 Apiospora genomes using comparative genomics revels a genus with tremendous synthesis potential of carbohydrate active enzymes and secondary metabolites.</title>
        <authorList>
            <person name="Sorensen T."/>
        </authorList>
    </citation>
    <scope>NUCLEOTIDE SEQUENCE [LARGE SCALE GENOMIC DNA]</scope>
    <source>
        <strain evidence="3 4">CBS 33761</strain>
    </source>
</reference>
<dbReference type="Pfam" id="PF14856">
    <property type="entry name" value="Hce2"/>
    <property type="match status" value="1"/>
</dbReference>
<evidence type="ECO:0000259" key="2">
    <source>
        <dbReference type="Pfam" id="PF14856"/>
    </source>
</evidence>
<dbReference type="EMBL" id="JAQQWK010000012">
    <property type="protein sequence ID" value="KAK8022540.1"/>
    <property type="molecule type" value="Genomic_DNA"/>
</dbReference>
<keyword evidence="1" id="KW-0732">Signal</keyword>
<evidence type="ECO:0000256" key="1">
    <source>
        <dbReference type="SAM" id="SignalP"/>
    </source>
</evidence>
<dbReference type="InterPro" id="IPR029226">
    <property type="entry name" value="Ecp2-like"/>
</dbReference>
<feature type="signal peptide" evidence="1">
    <location>
        <begin position="1"/>
        <end position="21"/>
    </location>
</feature>
<name>A0ABR1RX99_9PEZI</name>
<organism evidence="3 4">
    <name type="scientific">Apiospora rasikravindrae</name>
    <dbReference type="NCBI Taxonomy" id="990691"/>
    <lineage>
        <taxon>Eukaryota</taxon>
        <taxon>Fungi</taxon>
        <taxon>Dikarya</taxon>
        <taxon>Ascomycota</taxon>
        <taxon>Pezizomycotina</taxon>
        <taxon>Sordariomycetes</taxon>
        <taxon>Xylariomycetidae</taxon>
        <taxon>Amphisphaeriales</taxon>
        <taxon>Apiosporaceae</taxon>
        <taxon>Apiospora</taxon>
    </lineage>
</organism>
<proteinExistence type="predicted"/>
<evidence type="ECO:0000313" key="4">
    <source>
        <dbReference type="Proteomes" id="UP001444661"/>
    </source>
</evidence>
<feature type="domain" description="Ecp2 effector protein-like" evidence="2">
    <location>
        <begin position="66"/>
        <end position="171"/>
    </location>
</feature>
<accession>A0ABR1RX99</accession>
<dbReference type="Proteomes" id="UP001444661">
    <property type="component" value="Unassembled WGS sequence"/>
</dbReference>
<keyword evidence="4" id="KW-1185">Reference proteome</keyword>